<name>A0A7X0TM94_9LIST</name>
<dbReference type="Proteomes" id="UP000532866">
    <property type="component" value="Unassembled WGS sequence"/>
</dbReference>
<organism evidence="4 5">
    <name type="scientific">Listeria booriae</name>
    <dbReference type="NCBI Taxonomy" id="1552123"/>
    <lineage>
        <taxon>Bacteria</taxon>
        <taxon>Bacillati</taxon>
        <taxon>Bacillota</taxon>
        <taxon>Bacilli</taxon>
        <taxon>Bacillales</taxon>
        <taxon>Listeriaceae</taxon>
        <taxon>Listeria</taxon>
    </lineage>
</organism>
<protein>
    <submittedName>
        <fullName evidence="4">DUF4352 domain-containing protein</fullName>
    </submittedName>
</protein>
<comment type="caution">
    <text evidence="4">The sequence shown here is derived from an EMBL/GenBank/DDBJ whole genome shotgun (WGS) entry which is preliminary data.</text>
</comment>
<dbReference type="Pfam" id="PF11611">
    <property type="entry name" value="DUF4352"/>
    <property type="match status" value="1"/>
</dbReference>
<evidence type="ECO:0000313" key="4">
    <source>
        <dbReference type="EMBL" id="MBC1331688.1"/>
    </source>
</evidence>
<dbReference type="InterPro" id="IPR029050">
    <property type="entry name" value="Immunoprotect_excell_Ig-like"/>
</dbReference>
<proteinExistence type="predicted"/>
<evidence type="ECO:0000313" key="5">
    <source>
        <dbReference type="Proteomes" id="UP000532866"/>
    </source>
</evidence>
<gene>
    <name evidence="4" type="ORF">HB759_07040</name>
</gene>
<accession>A0A7X0TM94</accession>
<keyword evidence="1 2" id="KW-0732">Signal</keyword>
<reference evidence="4 5" key="1">
    <citation type="submission" date="2020-03" db="EMBL/GenBank/DDBJ databases">
        <title>Soil Listeria distribution.</title>
        <authorList>
            <person name="Liao J."/>
            <person name="Wiedmann M."/>
        </authorList>
    </citation>
    <scope>NUCLEOTIDE SEQUENCE [LARGE SCALE GENOMIC DNA]</scope>
    <source>
        <strain evidence="4 5">FSL L7-1833</strain>
    </source>
</reference>
<dbReference type="RefSeq" id="WP_185352607.1">
    <property type="nucleotide sequence ID" value="NZ_JAARNB010000003.1"/>
</dbReference>
<feature type="signal peptide" evidence="2">
    <location>
        <begin position="1"/>
        <end position="18"/>
    </location>
</feature>
<evidence type="ECO:0000256" key="2">
    <source>
        <dbReference type="SAM" id="SignalP"/>
    </source>
</evidence>
<dbReference type="Gene3D" id="2.60.40.1240">
    <property type="match status" value="1"/>
</dbReference>
<sequence>MKKIILLFCSLVTISILASCQKNEEPTKPVVKQTQHAFSKNQSAVVTSLKIEMLSIKDASKSIPKPEKLKDKQLKGKKLMKVEMKIENMTEYNIPMAASLFKVLDSNGKYQPNYPMLDELGETISGNKTVRGAVYFVIPKDSVIEKIVFEDPKRDAFHEWAVEK</sequence>
<evidence type="ECO:0000259" key="3">
    <source>
        <dbReference type="Pfam" id="PF11611"/>
    </source>
</evidence>
<feature type="chain" id="PRO_5044441160" evidence="2">
    <location>
        <begin position="19"/>
        <end position="164"/>
    </location>
</feature>
<dbReference type="EMBL" id="JAAROL010000002">
    <property type="protein sequence ID" value="MBC1331688.1"/>
    <property type="molecule type" value="Genomic_DNA"/>
</dbReference>
<dbReference type="PROSITE" id="PS51257">
    <property type="entry name" value="PROKAR_LIPOPROTEIN"/>
    <property type="match status" value="1"/>
</dbReference>
<dbReference type="InterPro" id="IPR029051">
    <property type="entry name" value="DUF4352"/>
</dbReference>
<feature type="domain" description="DUF4352" evidence="3">
    <location>
        <begin position="41"/>
        <end position="150"/>
    </location>
</feature>
<dbReference type="AlphaFoldDB" id="A0A7X0TM94"/>
<evidence type="ECO:0000256" key="1">
    <source>
        <dbReference type="ARBA" id="ARBA00022729"/>
    </source>
</evidence>